<evidence type="ECO:0000313" key="9">
    <source>
        <dbReference type="Proteomes" id="UP000191408"/>
    </source>
</evidence>
<comment type="caution">
    <text evidence="8">The sequence shown here is derived from an EMBL/GenBank/DDBJ whole genome shotgun (WGS) entry which is preliminary data.</text>
</comment>
<keyword evidence="3" id="KW-0812">Transmembrane</keyword>
<comment type="subcellular location">
    <subcellularLocation>
        <location evidence="1">Membrane</location>
        <topology evidence="1">Multi-pass membrane protein</topology>
    </subcellularLocation>
</comment>
<dbReference type="AlphaFoldDB" id="A0A1V6P1G0"/>
<dbReference type="InterPro" id="IPR007248">
    <property type="entry name" value="Mpv17_PMP22"/>
</dbReference>
<evidence type="ECO:0000256" key="6">
    <source>
        <dbReference type="RuleBase" id="RU363053"/>
    </source>
</evidence>
<evidence type="ECO:0000256" key="2">
    <source>
        <dbReference type="ARBA" id="ARBA00006824"/>
    </source>
</evidence>
<evidence type="ECO:0000256" key="3">
    <source>
        <dbReference type="ARBA" id="ARBA00022692"/>
    </source>
</evidence>
<protein>
    <submittedName>
        <fullName evidence="8">Uncharacterized protein</fullName>
    </submittedName>
</protein>
<dbReference type="PANTHER" id="PTHR11266">
    <property type="entry name" value="PEROXISOMAL MEMBRANE PROTEIN 2, PXMP2 MPV17"/>
    <property type="match status" value="1"/>
</dbReference>
<dbReference type="OrthoDB" id="430207at2759"/>
<evidence type="ECO:0000256" key="7">
    <source>
        <dbReference type="SAM" id="MobiDB-lite"/>
    </source>
</evidence>
<evidence type="ECO:0000256" key="4">
    <source>
        <dbReference type="ARBA" id="ARBA00022989"/>
    </source>
</evidence>
<evidence type="ECO:0000256" key="1">
    <source>
        <dbReference type="ARBA" id="ARBA00004141"/>
    </source>
</evidence>
<comment type="similarity">
    <text evidence="2 6">Belongs to the peroxisomal membrane protein PXMP2/4 family.</text>
</comment>
<reference evidence="9" key="1">
    <citation type="journal article" date="2017" name="Nat. Microbiol.">
        <title>Global analysis of biosynthetic gene clusters reveals vast potential of secondary metabolite production in Penicillium species.</title>
        <authorList>
            <person name="Nielsen J.C."/>
            <person name="Grijseels S."/>
            <person name="Prigent S."/>
            <person name="Ji B."/>
            <person name="Dainat J."/>
            <person name="Nielsen K.F."/>
            <person name="Frisvad J.C."/>
            <person name="Workman M."/>
            <person name="Nielsen J."/>
        </authorList>
    </citation>
    <scope>NUCLEOTIDE SEQUENCE [LARGE SCALE GENOMIC DNA]</scope>
    <source>
        <strain evidence="9">IBT 4502</strain>
    </source>
</reference>
<accession>A0A1V6P1G0</accession>
<feature type="compositionally biased region" description="Low complexity" evidence="7">
    <location>
        <begin position="49"/>
        <end position="62"/>
    </location>
</feature>
<organism evidence="8 9">
    <name type="scientific">Penicillium polonicum</name>
    <dbReference type="NCBI Taxonomy" id="60169"/>
    <lineage>
        <taxon>Eukaryota</taxon>
        <taxon>Fungi</taxon>
        <taxon>Dikarya</taxon>
        <taxon>Ascomycota</taxon>
        <taxon>Pezizomycotina</taxon>
        <taxon>Eurotiomycetes</taxon>
        <taxon>Eurotiomycetidae</taxon>
        <taxon>Eurotiales</taxon>
        <taxon>Aspergillaceae</taxon>
        <taxon>Penicillium</taxon>
    </lineage>
</organism>
<evidence type="ECO:0000313" key="8">
    <source>
        <dbReference type="EMBL" id="OQD70785.1"/>
    </source>
</evidence>
<dbReference type="EMBL" id="MDYM01000001">
    <property type="protein sequence ID" value="OQD70785.1"/>
    <property type="molecule type" value="Genomic_DNA"/>
</dbReference>
<dbReference type="STRING" id="60169.A0A1V6P1G0"/>
<feature type="region of interest" description="Disordered" evidence="7">
    <location>
        <begin position="34"/>
        <end position="62"/>
    </location>
</feature>
<dbReference type="Proteomes" id="UP000191408">
    <property type="component" value="Unassembled WGS sequence"/>
</dbReference>
<dbReference type="GO" id="GO:0016020">
    <property type="term" value="C:membrane"/>
    <property type="evidence" value="ECO:0007669"/>
    <property type="project" value="UniProtKB-SubCell"/>
</dbReference>
<evidence type="ECO:0000256" key="5">
    <source>
        <dbReference type="ARBA" id="ARBA00023136"/>
    </source>
</evidence>
<keyword evidence="9" id="KW-1185">Reference proteome</keyword>
<sequence length="273" mass="30029">MKLLQTLETCLQHSPALFSRRTISSHRLGGRAYSGSRSWRLPNPPPSNSPASPAASASASSSTGGLLARSGIGKSLGAYSQIQAKRPYTTQICTTIVVWLCGDLGAQFLFSSNDVKDEEIKSSTQRGEIQKNLPSSHYDPWRTARHLTVGIVASIPSYEWFMFLHRRFNFASSIASLATKVVVQQAVFTPVFNTYFFTIQSLLSGASVEDTLVRLQLALPTSIANGVKVWTGVAIISFMYVPPQFRSVFSGCIAVAWQTYLSWMNQNVRRSAH</sequence>
<dbReference type="PANTHER" id="PTHR11266:SF113">
    <property type="entry name" value="MEMBRANE PROTEIN, MPV17_PMP22 FAMILY, PUTATIVE (AFU_ORTHOLOGUE AFUA_1G13840)-RELATED"/>
    <property type="match status" value="1"/>
</dbReference>
<keyword evidence="4" id="KW-1133">Transmembrane helix</keyword>
<gene>
    <name evidence="8" type="ORF">PENPOL_c001G09517</name>
</gene>
<dbReference type="Pfam" id="PF04117">
    <property type="entry name" value="Mpv17_PMP22"/>
    <property type="match status" value="1"/>
</dbReference>
<keyword evidence="5" id="KW-0472">Membrane</keyword>
<proteinExistence type="inferred from homology"/>
<dbReference type="GO" id="GO:0005739">
    <property type="term" value="C:mitochondrion"/>
    <property type="evidence" value="ECO:0007669"/>
    <property type="project" value="TreeGrafter"/>
</dbReference>
<name>A0A1V6P1G0_PENPO</name>